<sequence>MADTTTPQSPWYKQTLQRSTYSLSFTTPAFLGDAEQLGNWRTPPIKALLRFWWRIASWPSMNGDVARLRTTEKALFGGVGQNGEERNAAQRSLVQLRLNSWEEGKLNNSNWPTLHLDILKNANNGNVRADAYLGYGPILPKLIAEIASARITRDALSPLQKTELTVTHAKNEQLADALQLPVQDVRLPSDALALMQWFGTLGSRSVNGWGSIQITDSSIPALPTANSPVLTSVTSSLEDCLVEDWPHAIGKDGKGPLIWTSQINLPSWQRAISYLGQLKIDLRTKAKQHRFSAKPYTMAGVHLLGYPAGPQRDIKNKKNGEITTPKSIWTIDAWKKQGNTPEVRIASQLRFKVIRNSENTFTCLIYHLPHSLPDFAVRRLEPLQQKWLKDNQLKVWQKLHELLDNTSGLARLSSHQGAN</sequence>
<accession>A0ABX5LTI8</accession>
<comment type="caution">
    <text evidence="1">The sequence shown here is derived from an EMBL/GenBank/DDBJ whole genome shotgun (WGS) entry which is preliminary data.</text>
</comment>
<protein>
    <recommendedName>
        <fullName evidence="3">CRISPR-associated protein Cmr1</fullName>
    </recommendedName>
</protein>
<keyword evidence="2" id="KW-1185">Reference proteome</keyword>
<evidence type="ECO:0000313" key="1">
    <source>
        <dbReference type="EMBL" id="PXF29967.1"/>
    </source>
</evidence>
<evidence type="ECO:0008006" key="3">
    <source>
        <dbReference type="Google" id="ProtNLM"/>
    </source>
</evidence>
<reference evidence="1 2" key="1">
    <citation type="submission" date="2015-03" db="EMBL/GenBank/DDBJ databases">
        <authorList>
            <person name="Krishnan R."/>
            <person name="Midha S."/>
            <person name="Patil P.B."/>
            <person name="Rameshkumar N."/>
        </authorList>
    </citation>
    <scope>NUCLEOTIDE SEQUENCE [LARGE SCALE GENOMIC DNA]</scope>
    <source>
        <strain evidence="1 2">L1E11</strain>
    </source>
</reference>
<evidence type="ECO:0000313" key="2">
    <source>
        <dbReference type="Proteomes" id="UP000248090"/>
    </source>
</evidence>
<name>A0ABX5LTI8_9GAMM</name>
<dbReference type="EMBL" id="LAPT01000091">
    <property type="protein sequence ID" value="PXF29967.1"/>
    <property type="molecule type" value="Genomic_DNA"/>
</dbReference>
<dbReference type="Proteomes" id="UP000248090">
    <property type="component" value="Unassembled WGS sequence"/>
</dbReference>
<organism evidence="1 2">
    <name type="scientific">Pokkaliibacter plantistimulans</name>
    <dbReference type="NCBI Taxonomy" id="1635171"/>
    <lineage>
        <taxon>Bacteria</taxon>
        <taxon>Pseudomonadati</taxon>
        <taxon>Pseudomonadota</taxon>
        <taxon>Gammaproteobacteria</taxon>
        <taxon>Oceanospirillales</taxon>
        <taxon>Balneatrichaceae</taxon>
        <taxon>Pokkaliibacter</taxon>
    </lineage>
</organism>
<dbReference type="RefSeq" id="WP_110188697.1">
    <property type="nucleotide sequence ID" value="NZ_CP177354.1"/>
</dbReference>
<gene>
    <name evidence="1" type="ORF">WH50_17770</name>
</gene>
<proteinExistence type="predicted"/>